<protein>
    <submittedName>
        <fullName evidence="1">Uncharacterized protein</fullName>
    </submittedName>
</protein>
<accession>A0A5C3MVH5</accession>
<name>A0A5C3MVH5_9AGAM</name>
<organism evidence="1 2">
    <name type="scientific">Heliocybe sulcata</name>
    <dbReference type="NCBI Taxonomy" id="5364"/>
    <lineage>
        <taxon>Eukaryota</taxon>
        <taxon>Fungi</taxon>
        <taxon>Dikarya</taxon>
        <taxon>Basidiomycota</taxon>
        <taxon>Agaricomycotina</taxon>
        <taxon>Agaricomycetes</taxon>
        <taxon>Gloeophyllales</taxon>
        <taxon>Gloeophyllaceae</taxon>
        <taxon>Heliocybe</taxon>
    </lineage>
</organism>
<dbReference type="EMBL" id="ML213516">
    <property type="protein sequence ID" value="TFK49489.1"/>
    <property type="molecule type" value="Genomic_DNA"/>
</dbReference>
<sequence>MALERPIPGFQASWEMTSLICPGRVLNTGNLASRHYHIDIGRYSYKSFTLP</sequence>
<evidence type="ECO:0000313" key="1">
    <source>
        <dbReference type="EMBL" id="TFK49489.1"/>
    </source>
</evidence>
<reference evidence="1 2" key="1">
    <citation type="journal article" date="2019" name="Nat. Ecol. Evol.">
        <title>Megaphylogeny resolves global patterns of mushroom evolution.</title>
        <authorList>
            <person name="Varga T."/>
            <person name="Krizsan K."/>
            <person name="Foldi C."/>
            <person name="Dima B."/>
            <person name="Sanchez-Garcia M."/>
            <person name="Sanchez-Ramirez S."/>
            <person name="Szollosi G.J."/>
            <person name="Szarkandi J.G."/>
            <person name="Papp V."/>
            <person name="Albert L."/>
            <person name="Andreopoulos W."/>
            <person name="Angelini C."/>
            <person name="Antonin V."/>
            <person name="Barry K.W."/>
            <person name="Bougher N.L."/>
            <person name="Buchanan P."/>
            <person name="Buyck B."/>
            <person name="Bense V."/>
            <person name="Catcheside P."/>
            <person name="Chovatia M."/>
            <person name="Cooper J."/>
            <person name="Damon W."/>
            <person name="Desjardin D."/>
            <person name="Finy P."/>
            <person name="Geml J."/>
            <person name="Haridas S."/>
            <person name="Hughes K."/>
            <person name="Justo A."/>
            <person name="Karasinski D."/>
            <person name="Kautmanova I."/>
            <person name="Kiss B."/>
            <person name="Kocsube S."/>
            <person name="Kotiranta H."/>
            <person name="LaButti K.M."/>
            <person name="Lechner B.E."/>
            <person name="Liimatainen K."/>
            <person name="Lipzen A."/>
            <person name="Lukacs Z."/>
            <person name="Mihaltcheva S."/>
            <person name="Morgado L.N."/>
            <person name="Niskanen T."/>
            <person name="Noordeloos M.E."/>
            <person name="Ohm R.A."/>
            <person name="Ortiz-Santana B."/>
            <person name="Ovrebo C."/>
            <person name="Racz N."/>
            <person name="Riley R."/>
            <person name="Savchenko A."/>
            <person name="Shiryaev A."/>
            <person name="Soop K."/>
            <person name="Spirin V."/>
            <person name="Szebenyi C."/>
            <person name="Tomsovsky M."/>
            <person name="Tulloss R.E."/>
            <person name="Uehling J."/>
            <person name="Grigoriev I.V."/>
            <person name="Vagvolgyi C."/>
            <person name="Papp T."/>
            <person name="Martin F.M."/>
            <person name="Miettinen O."/>
            <person name="Hibbett D.S."/>
            <person name="Nagy L.G."/>
        </authorList>
    </citation>
    <scope>NUCLEOTIDE SEQUENCE [LARGE SCALE GENOMIC DNA]</scope>
    <source>
        <strain evidence="1 2">OMC1185</strain>
    </source>
</reference>
<gene>
    <name evidence="1" type="ORF">OE88DRAFT_1663107</name>
</gene>
<proteinExistence type="predicted"/>
<dbReference type="Proteomes" id="UP000305948">
    <property type="component" value="Unassembled WGS sequence"/>
</dbReference>
<dbReference type="AlphaFoldDB" id="A0A5C3MVH5"/>
<evidence type="ECO:0000313" key="2">
    <source>
        <dbReference type="Proteomes" id="UP000305948"/>
    </source>
</evidence>
<keyword evidence="2" id="KW-1185">Reference proteome</keyword>